<accession>A0AAX4P343</accession>
<keyword evidence="3" id="KW-1185">Reference proteome</keyword>
<evidence type="ECO:0008006" key="4">
    <source>
        <dbReference type="Google" id="ProtNLM"/>
    </source>
</evidence>
<reference evidence="2 3" key="1">
    <citation type="submission" date="2024-03" db="EMBL/GenBank/DDBJ databases">
        <title>Complete genome sequence of the green alga Chloropicon roscoffensis RCC1871.</title>
        <authorList>
            <person name="Lemieux C."/>
            <person name="Pombert J.-F."/>
            <person name="Otis C."/>
            <person name="Turmel M."/>
        </authorList>
    </citation>
    <scope>NUCLEOTIDE SEQUENCE [LARGE SCALE GENOMIC DNA]</scope>
    <source>
        <strain evidence="2 3">RCC1871</strain>
    </source>
</reference>
<evidence type="ECO:0000313" key="3">
    <source>
        <dbReference type="Proteomes" id="UP001472866"/>
    </source>
</evidence>
<feature type="region of interest" description="Disordered" evidence="1">
    <location>
        <begin position="129"/>
        <end position="152"/>
    </location>
</feature>
<dbReference type="AlphaFoldDB" id="A0AAX4P343"/>
<feature type="region of interest" description="Disordered" evidence="1">
    <location>
        <begin position="387"/>
        <end position="416"/>
    </location>
</feature>
<feature type="region of interest" description="Disordered" evidence="1">
    <location>
        <begin position="169"/>
        <end position="212"/>
    </location>
</feature>
<organism evidence="2 3">
    <name type="scientific">Chloropicon roscoffensis</name>
    <dbReference type="NCBI Taxonomy" id="1461544"/>
    <lineage>
        <taxon>Eukaryota</taxon>
        <taxon>Viridiplantae</taxon>
        <taxon>Chlorophyta</taxon>
        <taxon>Chloropicophyceae</taxon>
        <taxon>Chloropicales</taxon>
        <taxon>Chloropicaceae</taxon>
        <taxon>Chloropicon</taxon>
    </lineage>
</organism>
<proteinExistence type="predicted"/>
<gene>
    <name evidence="2" type="ORF">HKI87_03g19250</name>
</gene>
<evidence type="ECO:0000256" key="1">
    <source>
        <dbReference type="SAM" id="MobiDB-lite"/>
    </source>
</evidence>
<evidence type="ECO:0000313" key="2">
    <source>
        <dbReference type="EMBL" id="WZN60396.1"/>
    </source>
</evidence>
<name>A0AAX4P343_9CHLO</name>
<protein>
    <recommendedName>
        <fullName evidence="4">Coilin</fullName>
    </recommendedName>
</protein>
<sequence>MVARVTVTMPRDLLAEDIASHLPENQPYKVWVGVNELLNDHASGNAAVVAEPQALQVWRQVRKSYGGLIRPELRDVFVLATEGGVRLSPTDEALQLRDADVIEVCRPLPWEANVWSEALAEVEAKALPGSPAAEVPRAGEGKCRSSGRKSRKRKLLRLERLGRLNLLETRLSTTSEEPAGGEERQAAADPSAAERRQLALRDADPEPPADETYEGYCERAAASRTVAKGAATAAGDYSSMPKWEEGDPPPGRLSRIAYKVLEISGGVPVLSEYRMGLVRRVERETGRIVVAQVDGEDGGGRGWPESQLGDLSPMYNEDGTLGPFGPSDFAEVRVLGAGPGSGKSRNIAGGGGDALGPPRPGGSTLHLECKTYEEYVARGVELRGAARGGLGGGVSKRKSSAMAAATPGKGRGGMTKKARAKCLQYSVGATLRAIS</sequence>
<dbReference type="EMBL" id="CP151503">
    <property type="protein sequence ID" value="WZN60396.1"/>
    <property type="molecule type" value="Genomic_DNA"/>
</dbReference>
<dbReference type="Proteomes" id="UP001472866">
    <property type="component" value="Chromosome 03"/>
</dbReference>
<feature type="compositionally biased region" description="Basic and acidic residues" evidence="1">
    <location>
        <begin position="181"/>
        <end position="204"/>
    </location>
</feature>